<protein>
    <submittedName>
        <fullName evidence="1">Uncharacterized protein</fullName>
    </submittedName>
</protein>
<dbReference type="AlphaFoldDB" id="A0A0C3BJL1"/>
<dbReference type="OrthoDB" id="3066331at2759"/>
<dbReference type="Gene3D" id="1.20.1280.50">
    <property type="match status" value="1"/>
</dbReference>
<name>A0A0C3BJL1_HEBCY</name>
<gene>
    <name evidence="1" type="ORF">M413DRAFT_448839</name>
</gene>
<proteinExistence type="predicted"/>
<dbReference type="HOGENOM" id="CLU_028620_0_0_1"/>
<reference evidence="2" key="2">
    <citation type="submission" date="2015-01" db="EMBL/GenBank/DDBJ databases">
        <title>Evolutionary Origins and Diversification of the Mycorrhizal Mutualists.</title>
        <authorList>
            <consortium name="DOE Joint Genome Institute"/>
            <consortium name="Mycorrhizal Genomics Consortium"/>
            <person name="Kohler A."/>
            <person name="Kuo A."/>
            <person name="Nagy L.G."/>
            <person name="Floudas D."/>
            <person name="Copeland A."/>
            <person name="Barry K.W."/>
            <person name="Cichocki N."/>
            <person name="Veneault-Fourrey C."/>
            <person name="LaButti K."/>
            <person name="Lindquist E.A."/>
            <person name="Lipzen A."/>
            <person name="Lundell T."/>
            <person name="Morin E."/>
            <person name="Murat C."/>
            <person name="Riley R."/>
            <person name="Ohm R."/>
            <person name="Sun H."/>
            <person name="Tunlid A."/>
            <person name="Henrissat B."/>
            <person name="Grigoriev I.V."/>
            <person name="Hibbett D.S."/>
            <person name="Martin F."/>
        </authorList>
    </citation>
    <scope>NUCLEOTIDE SEQUENCE [LARGE SCALE GENOMIC DNA]</scope>
    <source>
        <strain evidence="2">h7</strain>
    </source>
</reference>
<organism evidence="1 2">
    <name type="scientific">Hebeloma cylindrosporum</name>
    <dbReference type="NCBI Taxonomy" id="76867"/>
    <lineage>
        <taxon>Eukaryota</taxon>
        <taxon>Fungi</taxon>
        <taxon>Dikarya</taxon>
        <taxon>Basidiomycota</taxon>
        <taxon>Agaricomycotina</taxon>
        <taxon>Agaricomycetes</taxon>
        <taxon>Agaricomycetidae</taxon>
        <taxon>Agaricales</taxon>
        <taxon>Agaricineae</taxon>
        <taxon>Hymenogastraceae</taxon>
        <taxon>Hebeloma</taxon>
    </lineage>
</organism>
<evidence type="ECO:0000313" key="1">
    <source>
        <dbReference type="EMBL" id="KIM36920.1"/>
    </source>
</evidence>
<dbReference type="EMBL" id="KN831801">
    <property type="protein sequence ID" value="KIM36920.1"/>
    <property type="molecule type" value="Genomic_DNA"/>
</dbReference>
<sequence>MCAYAVHRARERTPLDSQDKTEKILSKLLQEPSPYHTKNDSVNEILSNNRGRLGVPSPSELLVLGDFERLCSREIEELEAKNIRLTQAVTDLFWDLLENGNEMKIKRVQLEILRSFRAPIHTLPPEVLSRIFQFTLPRNRKTLWKHSPQLLFRVCKAWKLVAESDPTLWNVFTHRAIYPQPSLKRFQNLCKCWKAYSVQAAAIPLTIEIEEYSRGVSTFDLDSVTELSSYFPRCTSLYLTIERYFFFNHVASLDSFPLSNMESLSILFNNKLDFDIDKTLPRGFDAITNASKLTKLKLNATPLQSKLIPIPFHQLTEFTYSAQVSPMFSEGDFSVEALRWLMKKLVNLHTLDVYLHGVGHRSFDIPEAALLSASQESSDVTSFDFLKNLTLRVGFRTSFNYVFRHFHFPALCSMRMVATGRPAALLIPTPINFSEEPTGLQFLSQLTSLALIRVEIDPDDLLALLRFTPLLSSLDVMTGEFLSIDNFVVSDQVLLEGLTINDPQAATESPIVPHLQDLRLYYDHKSEDAAPLYAKLALSRSNWANNRTGARELSEERRDAGLAYYPFRLYLKFPRSWWRLQERVAAQIGPLHSKIYRPEKSSSFLKET</sequence>
<dbReference type="Proteomes" id="UP000053424">
    <property type="component" value="Unassembled WGS sequence"/>
</dbReference>
<dbReference type="InterPro" id="IPR036047">
    <property type="entry name" value="F-box-like_dom_sf"/>
</dbReference>
<reference evidence="1 2" key="1">
    <citation type="submission" date="2014-04" db="EMBL/GenBank/DDBJ databases">
        <authorList>
            <consortium name="DOE Joint Genome Institute"/>
            <person name="Kuo A."/>
            <person name="Gay G."/>
            <person name="Dore J."/>
            <person name="Kohler A."/>
            <person name="Nagy L.G."/>
            <person name="Floudas D."/>
            <person name="Copeland A."/>
            <person name="Barry K.W."/>
            <person name="Cichocki N."/>
            <person name="Veneault-Fourrey C."/>
            <person name="LaButti K."/>
            <person name="Lindquist E.A."/>
            <person name="Lipzen A."/>
            <person name="Lundell T."/>
            <person name="Morin E."/>
            <person name="Murat C."/>
            <person name="Sun H."/>
            <person name="Tunlid A."/>
            <person name="Henrissat B."/>
            <person name="Grigoriev I.V."/>
            <person name="Hibbett D.S."/>
            <person name="Martin F."/>
            <person name="Nordberg H.P."/>
            <person name="Cantor M.N."/>
            <person name="Hua S.X."/>
        </authorList>
    </citation>
    <scope>NUCLEOTIDE SEQUENCE [LARGE SCALE GENOMIC DNA]</scope>
    <source>
        <strain evidence="2">h7</strain>
    </source>
</reference>
<dbReference type="Gene3D" id="3.80.10.10">
    <property type="entry name" value="Ribonuclease Inhibitor"/>
    <property type="match status" value="1"/>
</dbReference>
<accession>A0A0C3BJL1</accession>
<evidence type="ECO:0000313" key="2">
    <source>
        <dbReference type="Proteomes" id="UP000053424"/>
    </source>
</evidence>
<dbReference type="InterPro" id="IPR032675">
    <property type="entry name" value="LRR_dom_sf"/>
</dbReference>
<dbReference type="SUPFAM" id="SSF52047">
    <property type="entry name" value="RNI-like"/>
    <property type="match status" value="1"/>
</dbReference>
<keyword evidence="2" id="KW-1185">Reference proteome</keyword>
<dbReference type="SUPFAM" id="SSF81383">
    <property type="entry name" value="F-box domain"/>
    <property type="match status" value="1"/>
</dbReference>